<accession>A0A2N3I7N8</accession>
<comment type="caution">
    <text evidence="1">The sequence shown here is derived from an EMBL/GenBank/DDBJ whole genome shotgun (WGS) entry which is preliminary data.</text>
</comment>
<dbReference type="AlphaFoldDB" id="A0A2N3I7N8"/>
<dbReference type="EMBL" id="NKXO01000050">
    <property type="protein sequence ID" value="PKQ66309.1"/>
    <property type="molecule type" value="Genomic_DNA"/>
</dbReference>
<evidence type="ECO:0000313" key="1">
    <source>
        <dbReference type="EMBL" id="PKQ66309.1"/>
    </source>
</evidence>
<gene>
    <name evidence="1" type="ORF">Rain11_2429</name>
</gene>
<protein>
    <submittedName>
        <fullName evidence="1">Uncharacterized protein</fullName>
    </submittedName>
</protein>
<reference evidence="1 2" key="1">
    <citation type="submission" date="2017-06" db="EMBL/GenBank/DDBJ databases">
        <title>Raineya orbicola gen. nov., sp. nov. a slightly thermophilic bacterium of the phylum Bacteroidetes and the description of Raineyaceae fam. nov.</title>
        <authorList>
            <person name="Albuquerque L."/>
            <person name="Polonia A.R.M."/>
            <person name="Barroso C."/>
            <person name="Froufe H.J.C."/>
            <person name="Lage O."/>
            <person name="Lobo-Da-Cunha A."/>
            <person name="Egas C."/>
            <person name="Da Costa M.S."/>
        </authorList>
    </citation>
    <scope>NUCLEOTIDE SEQUENCE [LARGE SCALE GENOMIC DNA]</scope>
    <source>
        <strain evidence="1 2">SPSPC-11</strain>
    </source>
</reference>
<keyword evidence="2" id="KW-1185">Reference proteome</keyword>
<dbReference type="Proteomes" id="UP000233387">
    <property type="component" value="Unassembled WGS sequence"/>
</dbReference>
<name>A0A2N3I7N8_9BACT</name>
<proteinExistence type="predicted"/>
<organism evidence="1 2">
    <name type="scientific">Raineya orbicola</name>
    <dbReference type="NCBI Taxonomy" id="2016530"/>
    <lineage>
        <taxon>Bacteria</taxon>
        <taxon>Pseudomonadati</taxon>
        <taxon>Bacteroidota</taxon>
        <taxon>Cytophagia</taxon>
        <taxon>Cytophagales</taxon>
        <taxon>Raineyaceae</taxon>
        <taxon>Raineya</taxon>
    </lineage>
</organism>
<evidence type="ECO:0000313" key="2">
    <source>
        <dbReference type="Proteomes" id="UP000233387"/>
    </source>
</evidence>
<dbReference type="RefSeq" id="WP_101359689.1">
    <property type="nucleotide sequence ID" value="NZ_NKXO01000050.1"/>
</dbReference>
<sequence length="100" mass="11500">MKKKVLIENLSITEKEAIYGGFSDCISMDEDTFGFSTNPTYHDRICHNINCTKTCEAKESSKKDTLTKLSKREKGKKIKYQKHKTNETACITNSWVCVER</sequence>